<keyword evidence="3" id="KW-1185">Reference proteome</keyword>
<feature type="region of interest" description="Disordered" evidence="1">
    <location>
        <begin position="1"/>
        <end position="21"/>
    </location>
</feature>
<evidence type="ECO:0000313" key="2">
    <source>
        <dbReference type="EMBL" id="KVE25368.1"/>
    </source>
</evidence>
<evidence type="ECO:0000256" key="1">
    <source>
        <dbReference type="SAM" id="MobiDB-lite"/>
    </source>
</evidence>
<comment type="caution">
    <text evidence="2">The sequence shown here is derived from an EMBL/GenBank/DDBJ whole genome shotgun (WGS) entry which is preliminary data.</text>
</comment>
<reference evidence="2 3" key="1">
    <citation type="submission" date="2015-11" db="EMBL/GenBank/DDBJ databases">
        <title>Expanding the genomic diversity of Burkholderia species for the development of highly accurate diagnostics.</title>
        <authorList>
            <person name="Sahl J."/>
            <person name="Keim P."/>
            <person name="Wagner D."/>
        </authorList>
    </citation>
    <scope>NUCLEOTIDE SEQUENCE [LARGE SCALE GENOMIC DNA]</scope>
    <source>
        <strain evidence="2 3">TSV85</strain>
    </source>
</reference>
<dbReference type="EMBL" id="LOWA01000042">
    <property type="protein sequence ID" value="KVE25368.1"/>
    <property type="molecule type" value="Genomic_DNA"/>
</dbReference>
<dbReference type="AlphaFoldDB" id="A0A103DZ47"/>
<protein>
    <submittedName>
        <fullName evidence="2">Uncharacterized protein</fullName>
    </submittedName>
</protein>
<evidence type="ECO:0000313" key="3">
    <source>
        <dbReference type="Proteomes" id="UP000062788"/>
    </source>
</evidence>
<proteinExistence type="predicted"/>
<sequence>MEHAQKHTVPRPSRAKIRGKPKACAIRKNRMGQWQAVIGQHGALAIRVRALHANPNPGLEFRGFAL</sequence>
<name>A0A103DZ47_9BURK</name>
<accession>A0A103DZ47</accession>
<dbReference type="Proteomes" id="UP000062788">
    <property type="component" value="Unassembled WGS sequence"/>
</dbReference>
<organism evidence="2 3">
    <name type="scientific">Burkholderia singularis</name>
    <dbReference type="NCBI Taxonomy" id="1503053"/>
    <lineage>
        <taxon>Bacteria</taxon>
        <taxon>Pseudomonadati</taxon>
        <taxon>Pseudomonadota</taxon>
        <taxon>Betaproteobacteria</taxon>
        <taxon>Burkholderiales</taxon>
        <taxon>Burkholderiaceae</taxon>
        <taxon>Burkholderia</taxon>
        <taxon>pseudomallei group</taxon>
    </lineage>
</organism>
<gene>
    <name evidence="2" type="ORF">WS67_19110</name>
</gene>